<evidence type="ECO:0000313" key="2">
    <source>
        <dbReference type="Proteomes" id="UP001295423"/>
    </source>
</evidence>
<dbReference type="InterPro" id="IPR046627">
    <property type="entry name" value="DUF6739"/>
</dbReference>
<keyword evidence="2" id="KW-1185">Reference proteome</keyword>
<protein>
    <submittedName>
        <fullName evidence="1">Uncharacterized protein</fullName>
    </submittedName>
</protein>
<comment type="caution">
    <text evidence="1">The sequence shown here is derived from an EMBL/GenBank/DDBJ whole genome shotgun (WGS) entry which is preliminary data.</text>
</comment>
<gene>
    <name evidence="1" type="ORF">CYCCA115_LOCUS13225</name>
</gene>
<name>A0AAD2JHN7_9STRA</name>
<dbReference type="EMBL" id="CAKOGP040001792">
    <property type="protein sequence ID" value="CAJ1951762.1"/>
    <property type="molecule type" value="Genomic_DNA"/>
</dbReference>
<dbReference type="Proteomes" id="UP001295423">
    <property type="component" value="Unassembled WGS sequence"/>
</dbReference>
<accession>A0AAD2JHN7</accession>
<sequence length="558" mass="62348">MPISFLNKYWSNQTTTTSITPEEHATARLRIFDDALDRLIIGPGGTFAVTCSCVFGLSAIEGWLHLSSNRQVSFLQKSHFVTRYALANIIPSIVWDRIKAETIVQALQLNPNILGKESASLSWNRRRLQSIRGSVAGTAILSQLVGLLNVSFSSKQDYSKRLLEGREPPFNLPSQKEVVIRLAGINSNVTSLSMERWGRRNIFPIYERDTQEVRQMVQKHGFDSERGLDSSSNHGVPVFWRVENGKYGDPDSWKGMAIPRQWLLTVKNTPQNAMNTSNSKNKKNAVNKILLLEADSVGRDSIECIFSPDMANESDLDLYEATQGFYQLTRLVEEDAPPFSTLRVLLVDSNAVVTSGGGRKRSIRNYVTNLGLADIIIDAREPLLSAVKDWLKHRSWDHLRGKRRIRLGTKKPVIVETPSSTFFQSLKQALEPFGYEVMDVADAQQEYGSIEHIPVLVNEDTSLATIHTVRKLLERKLSTAENVCAFCGDQGGLVELEPGHDSTIVTICSSDIYDGLFGLVREMAIQGFTKEQIQKRVDGYVCKSTGRRGGKQLGFPPS</sequence>
<organism evidence="1 2">
    <name type="scientific">Cylindrotheca closterium</name>
    <dbReference type="NCBI Taxonomy" id="2856"/>
    <lineage>
        <taxon>Eukaryota</taxon>
        <taxon>Sar</taxon>
        <taxon>Stramenopiles</taxon>
        <taxon>Ochrophyta</taxon>
        <taxon>Bacillariophyta</taxon>
        <taxon>Bacillariophyceae</taxon>
        <taxon>Bacillariophycidae</taxon>
        <taxon>Bacillariales</taxon>
        <taxon>Bacillariaceae</taxon>
        <taxon>Cylindrotheca</taxon>
    </lineage>
</organism>
<dbReference type="AlphaFoldDB" id="A0AAD2JHN7"/>
<reference evidence="1" key="1">
    <citation type="submission" date="2023-08" db="EMBL/GenBank/DDBJ databases">
        <authorList>
            <person name="Audoor S."/>
            <person name="Bilcke G."/>
        </authorList>
    </citation>
    <scope>NUCLEOTIDE SEQUENCE</scope>
</reference>
<evidence type="ECO:0000313" key="1">
    <source>
        <dbReference type="EMBL" id="CAJ1951762.1"/>
    </source>
</evidence>
<proteinExistence type="predicted"/>
<dbReference type="Pfam" id="PF20524">
    <property type="entry name" value="DUF6739"/>
    <property type="match status" value="1"/>
</dbReference>